<dbReference type="GO" id="GO:0006952">
    <property type="term" value="P:defense response"/>
    <property type="evidence" value="ECO:0007669"/>
    <property type="project" value="UniProtKB-KW"/>
</dbReference>
<feature type="domain" description="NB-ARC" evidence="6">
    <location>
        <begin position="162"/>
        <end position="326"/>
    </location>
</feature>
<proteinExistence type="inferred from homology"/>
<evidence type="ECO:0000256" key="4">
    <source>
        <dbReference type="ARBA" id="ARBA00022840"/>
    </source>
</evidence>
<dbReference type="Gene3D" id="1.10.8.430">
    <property type="entry name" value="Helical domain of apoptotic protease-activating factors"/>
    <property type="match status" value="1"/>
</dbReference>
<feature type="coiled-coil region" evidence="5">
    <location>
        <begin position="35"/>
        <end position="69"/>
    </location>
</feature>
<keyword evidence="10" id="KW-1185">Reference proteome</keyword>
<dbReference type="InterPro" id="IPR027417">
    <property type="entry name" value="P-loop_NTPase"/>
</dbReference>
<accession>A0A2G5C7X2</accession>
<dbReference type="GO" id="GO:0043531">
    <property type="term" value="F:ADP binding"/>
    <property type="evidence" value="ECO:0007669"/>
    <property type="project" value="InterPro"/>
</dbReference>
<dbReference type="GO" id="GO:0005524">
    <property type="term" value="F:ATP binding"/>
    <property type="evidence" value="ECO:0007669"/>
    <property type="project" value="UniProtKB-KW"/>
</dbReference>
<dbReference type="InterPro" id="IPR002182">
    <property type="entry name" value="NB-ARC"/>
</dbReference>
<evidence type="ECO:0000259" key="7">
    <source>
        <dbReference type="Pfam" id="PF23247"/>
    </source>
</evidence>
<evidence type="ECO:0000256" key="3">
    <source>
        <dbReference type="ARBA" id="ARBA00022821"/>
    </source>
</evidence>
<reference evidence="9 10" key="1">
    <citation type="submission" date="2017-09" db="EMBL/GenBank/DDBJ databases">
        <title>WGS assembly of Aquilegia coerulea Goldsmith.</title>
        <authorList>
            <person name="Hodges S."/>
            <person name="Kramer E."/>
            <person name="Nordborg M."/>
            <person name="Tomkins J."/>
            <person name="Borevitz J."/>
            <person name="Derieg N."/>
            <person name="Yan J."/>
            <person name="Mihaltcheva S."/>
            <person name="Hayes R.D."/>
            <person name="Rokhsar D."/>
        </authorList>
    </citation>
    <scope>NUCLEOTIDE SEQUENCE [LARGE SCALE GENOMIC DNA]</scope>
    <source>
        <strain evidence="10">cv. Goldsmith</strain>
    </source>
</reference>
<name>A0A2G5C7X2_AQUCA</name>
<dbReference type="Proteomes" id="UP000230069">
    <property type="component" value="Unassembled WGS sequence"/>
</dbReference>
<dbReference type="InterPro" id="IPR042197">
    <property type="entry name" value="Apaf_helical"/>
</dbReference>
<dbReference type="Gene3D" id="1.10.10.10">
    <property type="entry name" value="Winged helix-like DNA-binding domain superfamily/Winged helix DNA-binding domain"/>
    <property type="match status" value="1"/>
</dbReference>
<organism evidence="9 10">
    <name type="scientific">Aquilegia coerulea</name>
    <name type="common">Rocky mountain columbine</name>
    <dbReference type="NCBI Taxonomy" id="218851"/>
    <lineage>
        <taxon>Eukaryota</taxon>
        <taxon>Viridiplantae</taxon>
        <taxon>Streptophyta</taxon>
        <taxon>Embryophyta</taxon>
        <taxon>Tracheophyta</taxon>
        <taxon>Spermatophyta</taxon>
        <taxon>Magnoliopsida</taxon>
        <taxon>Ranunculales</taxon>
        <taxon>Ranunculaceae</taxon>
        <taxon>Thalictroideae</taxon>
        <taxon>Aquilegia</taxon>
    </lineage>
</organism>
<gene>
    <name evidence="9" type="ORF">AQUCO_07800020v1</name>
</gene>
<keyword evidence="5" id="KW-0175">Coiled coil</keyword>
<evidence type="ECO:0000256" key="1">
    <source>
        <dbReference type="ARBA" id="ARBA00008894"/>
    </source>
</evidence>
<dbReference type="FunFam" id="3.40.50.300:FF:001091">
    <property type="entry name" value="Probable disease resistance protein At1g61300"/>
    <property type="match status" value="1"/>
</dbReference>
<dbReference type="InterPro" id="IPR057135">
    <property type="entry name" value="At4g27190-like_LRR"/>
</dbReference>
<keyword evidence="3" id="KW-0611">Plant defense</keyword>
<dbReference type="OrthoDB" id="1926275at2759"/>
<dbReference type="InParanoid" id="A0A2G5C7X2"/>
<dbReference type="PRINTS" id="PR00364">
    <property type="entry name" value="DISEASERSIST"/>
</dbReference>
<feature type="domain" description="Disease resistance protein At4g27190-like leucine-rich repeats" evidence="7">
    <location>
        <begin position="822"/>
        <end position="905"/>
    </location>
</feature>
<dbReference type="InterPro" id="IPR001611">
    <property type="entry name" value="Leu-rich_rpt"/>
</dbReference>
<sequence length="905" mass="102990">MEVVAAVVGSIMSCVCNSINTSLAGQYMKSTKGEIEILRTKKVELIAHVNDLNERLRVAEEELGKTRTSEVQDWLTKASNVVVKVDSMEHQAIISKRCLNGVLPNCCSRMKLDKLIFKLDREVTSLLEKAGRFSEESIAFMVPEIGLKIATAKLVGESTPKKNFELVWECLMGDKFHNIGVYGMGGVGKTTMMTNINNRLVEVQTSFNKVIWVTVSKDVNVKQLQSDIAKVINLDLSTEQDETRRASFLLRALDRRGKLVLILDDIWEAFSLHEIGIPEPSKDNGCKLLLSSRSSNVCQMMGCDKIVKIELLSEDEAWQLFIKTVGVDISPDVVKVAKIMSEECARLPLAIVTIGGAMRGNDDIREWRVALNDLRESSKRNMSMDALVIERLKFSYSRLKEEVLKECFLYCALYPEDCQIDPEDLINYWIMEGLIEGTSKEYELDRGYLILNKLEHCCMLEYFHGDDPSEDYVKMHDLIRDMALHITRTDPRFMVRAGGKLGKMHFEDDFSKDLKRASFMNNEIEDISISPGCPELLTLMLCNNPLKYIAPNFFVHMKVLTVLDISSTEIECLPESISDLKNLRALLLSWCENLRKVPSLSKVQSLRVLKLDGTGIEELPDGMEMLVNLKCLDLKSAIRLRETIPRGILLKLPLLQELGTSGKGRDFVEELLSMKNIDILHVQFYDLSNFFTYITDGNFKELKEFFFTVGTSMLDLTSYKRGVSIGNSYSVPYDAMALPKTTQYLSVENFHDITRLIEFACIKDVNDLRECIIYACDAMECILSSEDDEEEVSIILKRLEVLNIQSCDRLCTIYKGVPTRSPFPCLKRLDVCRSFKMKSLLSTWWLQHLQNLEEINVSHCDEMEELIIEENEETGEGRSSNSSLPRLRKLNLMDLPKLKSIWKGD</sequence>
<keyword evidence="4" id="KW-0547">Nucleotide-binding</keyword>
<dbReference type="Gene3D" id="3.40.50.300">
    <property type="entry name" value="P-loop containing nucleotide triphosphate hydrolases"/>
    <property type="match status" value="1"/>
</dbReference>
<dbReference type="InterPro" id="IPR050905">
    <property type="entry name" value="Plant_NBS-LRR"/>
</dbReference>
<evidence type="ECO:0000259" key="8">
    <source>
        <dbReference type="Pfam" id="PF23559"/>
    </source>
</evidence>
<dbReference type="PANTHER" id="PTHR33463">
    <property type="entry name" value="NB-ARC DOMAIN-CONTAINING PROTEIN-RELATED"/>
    <property type="match status" value="1"/>
</dbReference>
<dbReference type="Gene3D" id="3.80.10.10">
    <property type="entry name" value="Ribonuclease Inhibitor"/>
    <property type="match status" value="2"/>
</dbReference>
<evidence type="ECO:0000256" key="5">
    <source>
        <dbReference type="SAM" id="Coils"/>
    </source>
</evidence>
<evidence type="ECO:0000256" key="2">
    <source>
        <dbReference type="ARBA" id="ARBA00022737"/>
    </source>
</evidence>
<feature type="domain" description="Disease resistance protein winged helix" evidence="8">
    <location>
        <begin position="413"/>
        <end position="483"/>
    </location>
</feature>
<keyword evidence="4" id="KW-0067">ATP-binding</keyword>
<dbReference type="Pfam" id="PF23247">
    <property type="entry name" value="LRR_RPS2"/>
    <property type="match status" value="1"/>
</dbReference>
<comment type="similarity">
    <text evidence="1">Belongs to the disease resistance NB-LRR family.</text>
</comment>
<dbReference type="AlphaFoldDB" id="A0A2G5C7X2"/>
<dbReference type="FunFam" id="1.10.10.10:FF:000322">
    <property type="entry name" value="Probable disease resistance protein At1g63360"/>
    <property type="match status" value="1"/>
</dbReference>
<evidence type="ECO:0000259" key="6">
    <source>
        <dbReference type="Pfam" id="PF00931"/>
    </source>
</evidence>
<dbReference type="PANTHER" id="PTHR33463:SF187">
    <property type="entry name" value="AND NB-ARC DOMAIN DISEASE RESISTANCE PROTEIN, PUTATIVE-RELATED"/>
    <property type="match status" value="1"/>
</dbReference>
<evidence type="ECO:0000313" key="10">
    <source>
        <dbReference type="Proteomes" id="UP000230069"/>
    </source>
</evidence>
<dbReference type="InterPro" id="IPR032675">
    <property type="entry name" value="LRR_dom_sf"/>
</dbReference>
<dbReference type="Pfam" id="PF23559">
    <property type="entry name" value="WHD_DRP"/>
    <property type="match status" value="1"/>
</dbReference>
<keyword evidence="2" id="KW-0677">Repeat</keyword>
<dbReference type="EMBL" id="KZ305095">
    <property type="protein sequence ID" value="PIA27388.1"/>
    <property type="molecule type" value="Genomic_DNA"/>
</dbReference>
<dbReference type="SUPFAM" id="SSF52058">
    <property type="entry name" value="L domain-like"/>
    <property type="match status" value="1"/>
</dbReference>
<dbReference type="Pfam" id="PF13855">
    <property type="entry name" value="LRR_8"/>
    <property type="match status" value="1"/>
</dbReference>
<evidence type="ECO:0000313" key="9">
    <source>
        <dbReference type="EMBL" id="PIA27388.1"/>
    </source>
</evidence>
<dbReference type="InterPro" id="IPR036388">
    <property type="entry name" value="WH-like_DNA-bd_sf"/>
</dbReference>
<feature type="non-terminal residue" evidence="9">
    <location>
        <position position="905"/>
    </location>
</feature>
<dbReference type="STRING" id="218851.A0A2G5C7X2"/>
<dbReference type="Pfam" id="PF00931">
    <property type="entry name" value="NB-ARC"/>
    <property type="match status" value="1"/>
</dbReference>
<dbReference type="InterPro" id="IPR058922">
    <property type="entry name" value="WHD_DRP"/>
</dbReference>
<dbReference type="SUPFAM" id="SSF52540">
    <property type="entry name" value="P-loop containing nucleoside triphosphate hydrolases"/>
    <property type="match status" value="1"/>
</dbReference>
<protein>
    <submittedName>
        <fullName evidence="9">Uncharacterized protein</fullName>
    </submittedName>
</protein>